<feature type="signal peptide" evidence="2">
    <location>
        <begin position="1"/>
        <end position="29"/>
    </location>
</feature>
<evidence type="ECO:0000256" key="1">
    <source>
        <dbReference type="SAM" id="MobiDB-lite"/>
    </source>
</evidence>
<dbReference type="RefSeq" id="WP_062533497.1">
    <property type="nucleotide sequence ID" value="NZ_CP012678.1"/>
</dbReference>
<evidence type="ECO:0000313" key="4">
    <source>
        <dbReference type="Proteomes" id="UP000059847"/>
    </source>
</evidence>
<feature type="compositionally biased region" description="Low complexity" evidence="1">
    <location>
        <begin position="110"/>
        <end position="132"/>
    </location>
</feature>
<dbReference type="OrthoDB" id="6660689at2"/>
<dbReference type="EMBL" id="CP012678">
    <property type="protein sequence ID" value="ALF59102.1"/>
    <property type="molecule type" value="Genomic_DNA"/>
</dbReference>
<accession>A0A0M4T1B5</accession>
<name>A0A0M4T1B5_9GAMM</name>
<keyword evidence="4" id="KW-1185">Reference proteome</keyword>
<keyword evidence="2" id="KW-0732">Signal</keyword>
<dbReference type="AlphaFoldDB" id="A0A0M4T1B5"/>
<reference evidence="3 4" key="1">
    <citation type="submission" date="2015-09" db="EMBL/GenBank/DDBJ databases">
        <title>Complete genome of Psychrobacter urativorans R10.10B.</title>
        <authorList>
            <person name="See-Too W.S."/>
            <person name="Chan K.G."/>
        </authorList>
    </citation>
    <scope>NUCLEOTIDE SEQUENCE [LARGE SCALE GENOMIC DNA]</scope>
    <source>
        <strain evidence="3 4">R10.10B</strain>
    </source>
</reference>
<evidence type="ECO:0000313" key="3">
    <source>
        <dbReference type="EMBL" id="ALF59102.1"/>
    </source>
</evidence>
<dbReference type="Proteomes" id="UP000059847">
    <property type="component" value="Chromosome"/>
</dbReference>
<evidence type="ECO:0000256" key="2">
    <source>
        <dbReference type="SAM" id="SignalP"/>
    </source>
</evidence>
<feature type="compositionally biased region" description="Polar residues" evidence="1">
    <location>
        <begin position="100"/>
        <end position="109"/>
    </location>
</feature>
<gene>
    <name evidence="3" type="ORF">AOC03_02765</name>
</gene>
<feature type="region of interest" description="Disordered" evidence="1">
    <location>
        <begin position="90"/>
        <end position="132"/>
    </location>
</feature>
<protein>
    <submittedName>
        <fullName evidence="3">Uncharacterized protein</fullName>
    </submittedName>
</protein>
<feature type="chain" id="PRO_5005801906" evidence="2">
    <location>
        <begin position="30"/>
        <end position="132"/>
    </location>
</feature>
<dbReference type="KEGG" id="pur:AOC03_02765"/>
<sequence length="132" mass="14739">MKITMLKKIAVGSVLAISTCVAMVGQANAAPYNPTHHGMNVNSGSLSKLNLTSRQKSQIQAIQKSNHNNGKNGYKNNYAAISKVLTVSQRNQLEKMRAQNRAQRGHQNGHNQGKYNQNKHNQNNIYNQNNRR</sequence>
<organism evidence="3 4">
    <name type="scientific">Psychrobacter urativorans</name>
    <dbReference type="NCBI Taxonomy" id="45610"/>
    <lineage>
        <taxon>Bacteria</taxon>
        <taxon>Pseudomonadati</taxon>
        <taxon>Pseudomonadota</taxon>
        <taxon>Gammaproteobacteria</taxon>
        <taxon>Moraxellales</taxon>
        <taxon>Moraxellaceae</taxon>
        <taxon>Psychrobacter</taxon>
    </lineage>
</organism>
<proteinExistence type="predicted"/>